<keyword evidence="1" id="KW-0812">Transmembrane</keyword>
<organism evidence="2">
    <name type="scientific">viral metagenome</name>
    <dbReference type="NCBI Taxonomy" id="1070528"/>
    <lineage>
        <taxon>unclassified sequences</taxon>
        <taxon>metagenomes</taxon>
        <taxon>organismal metagenomes</taxon>
    </lineage>
</organism>
<accession>A0A6C0B6J3</accession>
<feature type="transmembrane region" description="Helical" evidence="1">
    <location>
        <begin position="269"/>
        <end position="289"/>
    </location>
</feature>
<dbReference type="EMBL" id="MN739081">
    <property type="protein sequence ID" value="QHS87474.1"/>
    <property type="molecule type" value="Genomic_DNA"/>
</dbReference>
<evidence type="ECO:0000256" key="1">
    <source>
        <dbReference type="SAM" id="Phobius"/>
    </source>
</evidence>
<proteinExistence type="predicted"/>
<sequence>MARVQFSYPLMSGTLTNGKVSISDDGGGYFQCNYNTGSGDIYKLFKPTEMLFLPKALIITHKYNNDTLYVQYKTTQDSKRYIITNKNVYINKLIGDGIETTKSVNFTGKTCDLSNNGTNYYINMETIGPIPVNIVESKNAINPISTISPWTKVITIPLSSSSFITDEIVCDSGINMDTKAKEDTYKAMVSSNLGISMGAGLLIIFMVATGFANYPPIFSDTDTWIKNWNGFRNSFYNGFFLIMFLLSIACFISYGVLMNFDGPRDLNTISGLLSASVISLIIFVFMVGYKVLYLIPSAPAPAPAPAAV</sequence>
<dbReference type="AlphaFoldDB" id="A0A6C0B6J3"/>
<feature type="transmembrane region" description="Helical" evidence="1">
    <location>
        <begin position="234"/>
        <end position="257"/>
    </location>
</feature>
<keyword evidence="1" id="KW-0472">Membrane</keyword>
<keyword evidence="1" id="KW-1133">Transmembrane helix</keyword>
<evidence type="ECO:0000313" key="2">
    <source>
        <dbReference type="EMBL" id="QHS87474.1"/>
    </source>
</evidence>
<feature type="transmembrane region" description="Helical" evidence="1">
    <location>
        <begin position="193"/>
        <end position="214"/>
    </location>
</feature>
<name>A0A6C0B6J3_9ZZZZ</name>
<protein>
    <submittedName>
        <fullName evidence="2">Uncharacterized protein</fullName>
    </submittedName>
</protein>
<reference evidence="2" key="1">
    <citation type="journal article" date="2020" name="Nature">
        <title>Giant virus diversity and host interactions through global metagenomics.</title>
        <authorList>
            <person name="Schulz F."/>
            <person name="Roux S."/>
            <person name="Paez-Espino D."/>
            <person name="Jungbluth S."/>
            <person name="Walsh D.A."/>
            <person name="Denef V.J."/>
            <person name="McMahon K.D."/>
            <person name="Konstantinidis K.T."/>
            <person name="Eloe-Fadrosh E.A."/>
            <person name="Kyrpides N.C."/>
            <person name="Woyke T."/>
        </authorList>
    </citation>
    <scope>NUCLEOTIDE SEQUENCE</scope>
    <source>
        <strain evidence="2">GVMAG-M-3300010157-4</strain>
    </source>
</reference>